<evidence type="ECO:0000256" key="1">
    <source>
        <dbReference type="ARBA" id="ARBA00022723"/>
    </source>
</evidence>
<evidence type="ECO:0000313" key="6">
    <source>
        <dbReference type="EMBL" id="KAL1487971.1"/>
    </source>
</evidence>
<comment type="caution">
    <text evidence="6">The sequence shown here is derived from an EMBL/GenBank/DDBJ whole genome shotgun (WGS) entry which is preliminary data.</text>
</comment>
<keyword evidence="2" id="KW-0863">Zinc-finger</keyword>
<proteinExistence type="predicted"/>
<evidence type="ECO:0000256" key="3">
    <source>
        <dbReference type="ARBA" id="ARBA00022833"/>
    </source>
</evidence>
<accession>A0ABD1DZY2</accession>
<gene>
    <name evidence="6" type="ORF">ABEB36_015352</name>
</gene>
<dbReference type="GO" id="GO:0008270">
    <property type="term" value="F:zinc ion binding"/>
    <property type="evidence" value="ECO:0007669"/>
    <property type="project" value="UniProtKB-KW"/>
</dbReference>
<keyword evidence="4" id="KW-0238">DNA-binding</keyword>
<evidence type="ECO:0000256" key="2">
    <source>
        <dbReference type="ARBA" id="ARBA00022771"/>
    </source>
</evidence>
<dbReference type="Pfam" id="PF05485">
    <property type="entry name" value="THAP"/>
    <property type="match status" value="1"/>
</dbReference>
<dbReference type="InterPro" id="IPR006612">
    <property type="entry name" value="THAP_Znf"/>
</dbReference>
<sequence>MAVESLNKVLKYNKMNGQWNIKIEKLLDLLEDLVKEKMWKTIINSERPNANNYQHKVTVAAHKKAELQFQIEIELIDCGVCHDTTTTRICSRHFLDDDFCAKEKLLNLPKEKWKLKKDAIPSCNLPKSPKMKNPSQIDRDTRMKKRCFIKNTQDIEHDESELLKRIMDLQKENIYLKECLEKQKQDTNHSTYAIPYHTFH</sequence>
<reference evidence="6 7" key="1">
    <citation type="submission" date="2024-05" db="EMBL/GenBank/DDBJ databases">
        <title>Genetic variation in Jamaican populations of the coffee berry borer (Hypothenemus hampei).</title>
        <authorList>
            <person name="Errbii M."/>
            <person name="Myrie A."/>
        </authorList>
    </citation>
    <scope>NUCLEOTIDE SEQUENCE [LARGE SCALE GENOMIC DNA]</scope>
    <source>
        <strain evidence="6">JA-Hopewell-2020-01-JO</strain>
        <tissue evidence="6">Whole body</tissue>
    </source>
</reference>
<evidence type="ECO:0000313" key="7">
    <source>
        <dbReference type="Proteomes" id="UP001566132"/>
    </source>
</evidence>
<dbReference type="EMBL" id="JBDJPC010000016">
    <property type="protein sequence ID" value="KAL1487971.1"/>
    <property type="molecule type" value="Genomic_DNA"/>
</dbReference>
<dbReference type="AlphaFoldDB" id="A0ABD1DZY2"/>
<name>A0ABD1DZY2_HYPHA</name>
<keyword evidence="1" id="KW-0479">Metal-binding</keyword>
<dbReference type="Proteomes" id="UP001566132">
    <property type="component" value="Unassembled WGS sequence"/>
</dbReference>
<keyword evidence="7" id="KW-1185">Reference proteome</keyword>
<dbReference type="GO" id="GO:0003677">
    <property type="term" value="F:DNA binding"/>
    <property type="evidence" value="ECO:0007669"/>
    <property type="project" value="UniProtKB-KW"/>
</dbReference>
<evidence type="ECO:0000256" key="4">
    <source>
        <dbReference type="ARBA" id="ARBA00023125"/>
    </source>
</evidence>
<protein>
    <recommendedName>
        <fullName evidence="5">THAP-type domain-containing protein</fullName>
    </recommendedName>
</protein>
<organism evidence="6 7">
    <name type="scientific">Hypothenemus hampei</name>
    <name type="common">Coffee berry borer</name>
    <dbReference type="NCBI Taxonomy" id="57062"/>
    <lineage>
        <taxon>Eukaryota</taxon>
        <taxon>Metazoa</taxon>
        <taxon>Ecdysozoa</taxon>
        <taxon>Arthropoda</taxon>
        <taxon>Hexapoda</taxon>
        <taxon>Insecta</taxon>
        <taxon>Pterygota</taxon>
        <taxon>Neoptera</taxon>
        <taxon>Endopterygota</taxon>
        <taxon>Coleoptera</taxon>
        <taxon>Polyphaga</taxon>
        <taxon>Cucujiformia</taxon>
        <taxon>Curculionidae</taxon>
        <taxon>Scolytinae</taxon>
        <taxon>Hypothenemus</taxon>
    </lineage>
</organism>
<keyword evidence="3" id="KW-0862">Zinc</keyword>
<feature type="domain" description="THAP-type" evidence="5">
    <location>
        <begin position="85"/>
        <end position="123"/>
    </location>
</feature>
<evidence type="ECO:0000259" key="5">
    <source>
        <dbReference type="Pfam" id="PF05485"/>
    </source>
</evidence>